<dbReference type="EMBL" id="JAGPYM010000012">
    <property type="protein sequence ID" value="KAH6888750.1"/>
    <property type="molecule type" value="Genomic_DNA"/>
</dbReference>
<dbReference type="AlphaFoldDB" id="A0A9P9APZ1"/>
<feature type="region of interest" description="Disordered" evidence="1">
    <location>
        <begin position="119"/>
        <end position="156"/>
    </location>
</feature>
<comment type="caution">
    <text evidence="2">The sequence shown here is derived from an EMBL/GenBank/DDBJ whole genome shotgun (WGS) entry which is preliminary data.</text>
</comment>
<accession>A0A9P9APZ1</accession>
<dbReference type="Proteomes" id="UP000777438">
    <property type="component" value="Unassembled WGS sequence"/>
</dbReference>
<gene>
    <name evidence="2" type="ORF">B0T10DRAFT_61280</name>
</gene>
<reference evidence="2 3" key="1">
    <citation type="journal article" date="2021" name="Nat. Commun.">
        <title>Genetic determinants of endophytism in the Arabidopsis root mycobiome.</title>
        <authorList>
            <person name="Mesny F."/>
            <person name="Miyauchi S."/>
            <person name="Thiergart T."/>
            <person name="Pickel B."/>
            <person name="Atanasova L."/>
            <person name="Karlsson M."/>
            <person name="Huettel B."/>
            <person name="Barry K.W."/>
            <person name="Haridas S."/>
            <person name="Chen C."/>
            <person name="Bauer D."/>
            <person name="Andreopoulos W."/>
            <person name="Pangilinan J."/>
            <person name="LaButti K."/>
            <person name="Riley R."/>
            <person name="Lipzen A."/>
            <person name="Clum A."/>
            <person name="Drula E."/>
            <person name="Henrissat B."/>
            <person name="Kohler A."/>
            <person name="Grigoriev I.V."/>
            <person name="Martin F.M."/>
            <person name="Hacquard S."/>
        </authorList>
    </citation>
    <scope>NUCLEOTIDE SEQUENCE [LARGE SCALE GENOMIC DNA]</scope>
    <source>
        <strain evidence="2 3">MPI-CAGE-CH-0241</strain>
    </source>
</reference>
<dbReference type="OrthoDB" id="5359669at2759"/>
<name>A0A9P9APZ1_9HYPO</name>
<organism evidence="2 3">
    <name type="scientific">Thelonectria olida</name>
    <dbReference type="NCBI Taxonomy" id="1576542"/>
    <lineage>
        <taxon>Eukaryota</taxon>
        <taxon>Fungi</taxon>
        <taxon>Dikarya</taxon>
        <taxon>Ascomycota</taxon>
        <taxon>Pezizomycotina</taxon>
        <taxon>Sordariomycetes</taxon>
        <taxon>Hypocreomycetidae</taxon>
        <taxon>Hypocreales</taxon>
        <taxon>Nectriaceae</taxon>
        <taxon>Thelonectria</taxon>
    </lineage>
</organism>
<evidence type="ECO:0000313" key="2">
    <source>
        <dbReference type="EMBL" id="KAH6888750.1"/>
    </source>
</evidence>
<feature type="compositionally biased region" description="Polar residues" evidence="1">
    <location>
        <begin position="146"/>
        <end position="156"/>
    </location>
</feature>
<keyword evidence="3" id="KW-1185">Reference proteome</keyword>
<evidence type="ECO:0000313" key="3">
    <source>
        <dbReference type="Proteomes" id="UP000777438"/>
    </source>
</evidence>
<sequence length="284" mass="31003">MAYFSPQFSSSPVLLMSPQPPHQSPLGMASFANRHFAPTRGFGQINAGKKRSRDEASSNLEPDVSAIPHEEPETEWVYGPGMTLIKSTKAYVSDAGSQSGTWLEEKKSAEAATRRELKDLHRNHKQQRRDRPSSISSSAPSPTPSLNVKTKSSPSEAVQAPVVDNFTLHLGISWRRISGDADIQAAARGWARFIENHFPITNARIVLESKGLQSYLVESSSGFFLFAENLRQGQLVSQTVEGTLRNLQCSPPKFDGAETLSAAESPKPANHAVGAVADTEMRMD</sequence>
<protein>
    <submittedName>
        <fullName evidence="2">Uncharacterized protein</fullName>
    </submittedName>
</protein>
<proteinExistence type="predicted"/>
<feature type="compositionally biased region" description="Polar residues" evidence="1">
    <location>
        <begin position="1"/>
        <end position="12"/>
    </location>
</feature>
<evidence type="ECO:0000256" key="1">
    <source>
        <dbReference type="SAM" id="MobiDB-lite"/>
    </source>
</evidence>
<feature type="region of interest" description="Disordered" evidence="1">
    <location>
        <begin position="1"/>
        <end position="75"/>
    </location>
</feature>